<sequence>MHALRSSACAHGPVILFVTFTIALNCRGSWVKTLMKFDSITRRVARTSPDIFLIFSRETFSSCGLHDLGFSGYDFTWWNRRDVDQSVGERLDRYCATIEWSPLFPIARNTHIDAKLSDHLPIILKLKGNEPRSWRAKHRFKFENMWALDKDCEDRLPLGKSKAKSNPLNSHSGESMTFLEGKKFSFL</sequence>
<dbReference type="InterPro" id="IPR036691">
    <property type="entry name" value="Endo/exonu/phosph_ase_sf"/>
</dbReference>
<protein>
    <recommendedName>
        <fullName evidence="3">Endonuclease/exonuclease/phosphatase domain-containing protein</fullName>
    </recommendedName>
</protein>
<keyword evidence="2" id="KW-1185">Reference proteome</keyword>
<dbReference type="SUPFAM" id="SSF56219">
    <property type="entry name" value="DNase I-like"/>
    <property type="match status" value="1"/>
</dbReference>
<dbReference type="EMBL" id="JAKOGI010000055">
    <property type="protein sequence ID" value="KAJ8446461.1"/>
    <property type="molecule type" value="Genomic_DNA"/>
</dbReference>
<evidence type="ECO:0000313" key="1">
    <source>
        <dbReference type="EMBL" id="KAJ8446461.1"/>
    </source>
</evidence>
<evidence type="ECO:0008006" key="3">
    <source>
        <dbReference type="Google" id="ProtNLM"/>
    </source>
</evidence>
<dbReference type="Gene3D" id="3.60.10.10">
    <property type="entry name" value="Endonuclease/exonuclease/phosphatase"/>
    <property type="match status" value="1"/>
</dbReference>
<accession>A0A9Q1QLZ6</accession>
<dbReference type="Proteomes" id="UP001153076">
    <property type="component" value="Unassembled WGS sequence"/>
</dbReference>
<dbReference type="OrthoDB" id="1935929at2759"/>
<proteinExistence type="predicted"/>
<organism evidence="1 2">
    <name type="scientific">Carnegiea gigantea</name>
    <dbReference type="NCBI Taxonomy" id="171969"/>
    <lineage>
        <taxon>Eukaryota</taxon>
        <taxon>Viridiplantae</taxon>
        <taxon>Streptophyta</taxon>
        <taxon>Embryophyta</taxon>
        <taxon>Tracheophyta</taxon>
        <taxon>Spermatophyta</taxon>
        <taxon>Magnoliopsida</taxon>
        <taxon>eudicotyledons</taxon>
        <taxon>Gunneridae</taxon>
        <taxon>Pentapetalae</taxon>
        <taxon>Caryophyllales</taxon>
        <taxon>Cactineae</taxon>
        <taxon>Cactaceae</taxon>
        <taxon>Cactoideae</taxon>
        <taxon>Echinocereeae</taxon>
        <taxon>Carnegiea</taxon>
    </lineage>
</organism>
<name>A0A9Q1QLZ6_9CARY</name>
<dbReference type="PANTHER" id="PTHR33710:SF62">
    <property type="entry name" value="DUF4283 DOMAIN PROTEIN"/>
    <property type="match status" value="1"/>
</dbReference>
<comment type="caution">
    <text evidence="1">The sequence shown here is derived from an EMBL/GenBank/DDBJ whole genome shotgun (WGS) entry which is preliminary data.</text>
</comment>
<dbReference type="PANTHER" id="PTHR33710">
    <property type="entry name" value="BNAC02G09200D PROTEIN"/>
    <property type="match status" value="1"/>
</dbReference>
<dbReference type="AlphaFoldDB" id="A0A9Q1QLZ6"/>
<reference evidence="1" key="1">
    <citation type="submission" date="2022-04" db="EMBL/GenBank/DDBJ databases">
        <title>Carnegiea gigantea Genome sequencing and assembly v2.</title>
        <authorList>
            <person name="Copetti D."/>
            <person name="Sanderson M.J."/>
            <person name="Burquez A."/>
            <person name="Wojciechowski M.F."/>
        </authorList>
    </citation>
    <scope>NUCLEOTIDE SEQUENCE</scope>
    <source>
        <strain evidence="1">SGP5-SGP5p</strain>
        <tissue evidence="1">Aerial part</tissue>
    </source>
</reference>
<gene>
    <name evidence="1" type="ORF">Cgig2_010083</name>
</gene>
<evidence type="ECO:0000313" key="2">
    <source>
        <dbReference type="Proteomes" id="UP001153076"/>
    </source>
</evidence>